<sequence>MSTWMVVGAKGMLGTDLTQRIKKDGHHVIAVDIDDIDITSRESVERVVTDVDVVVNCAAFTAVDAAEENEGTAFRVNATGPANLARQCAAIGARLVHISTDYVFRGDGETPWEEDGFIDPVSAYGRTKVAGEWAVRTYTDNYLIVRTAWLYGQYGNCFPKTMARLAQTHETLSVVTDEIGQPTWTVDLCDLIVRLIDAKAPSGIYHGTSQGQTSWFEFTKAIMSSIGKDPAMVTETTAAAFDRPAKRPSFSALGHEALAKIGVEPIGDWRERWGIAASHVLGL</sequence>
<dbReference type="InterPro" id="IPR005913">
    <property type="entry name" value="dTDP_dehydrorham_reduct"/>
</dbReference>
<dbReference type="Gene3D" id="3.40.50.720">
    <property type="entry name" value="NAD(P)-binding Rossmann-like Domain"/>
    <property type="match status" value="1"/>
</dbReference>
<dbReference type="Proteomes" id="UP001056109">
    <property type="component" value="Chromosome"/>
</dbReference>
<reference evidence="4" key="1">
    <citation type="submission" date="2022-06" db="EMBL/GenBank/DDBJ databases">
        <title>Complete Genome Sequence of Arcanobacterium pinnipediorum strain DSM 28752 isolated from a harbour seal.</title>
        <authorList>
            <person name="Borowiak M."/>
            <person name="Kreitlow A."/>
            <person name="Alssahen M."/>
            <person name="Malorny B."/>
            <person name="Laemmler C."/>
            <person name="Prenger-Berninghoff E."/>
            <person name="Siebert U."/>
            <person name="Ploetz M."/>
            <person name="Abdulmawjood A."/>
        </authorList>
    </citation>
    <scope>NUCLEOTIDE SEQUENCE</scope>
    <source>
        <strain evidence="4">DSM 28752</strain>
    </source>
</reference>
<feature type="domain" description="RmlD-like substrate binding" evidence="3">
    <location>
        <begin position="5"/>
        <end position="272"/>
    </location>
</feature>
<organism evidence="4 5">
    <name type="scientific">Arcanobacterium pinnipediorum</name>
    <dbReference type="NCBI Taxonomy" id="1503041"/>
    <lineage>
        <taxon>Bacteria</taxon>
        <taxon>Bacillati</taxon>
        <taxon>Actinomycetota</taxon>
        <taxon>Actinomycetes</taxon>
        <taxon>Actinomycetales</taxon>
        <taxon>Actinomycetaceae</taxon>
        <taxon>Arcanobacterium</taxon>
    </lineage>
</organism>
<keyword evidence="2" id="KW-0521">NADP</keyword>
<accession>A0ABY5AJP4</accession>
<keyword evidence="5" id="KW-1185">Reference proteome</keyword>
<dbReference type="GO" id="GO:0008831">
    <property type="term" value="F:dTDP-4-dehydrorhamnose reductase activity"/>
    <property type="evidence" value="ECO:0007669"/>
    <property type="project" value="UniProtKB-EC"/>
</dbReference>
<dbReference type="InterPro" id="IPR029903">
    <property type="entry name" value="RmlD-like-bd"/>
</dbReference>
<dbReference type="RefSeq" id="WP_252673338.1">
    <property type="nucleotide sequence ID" value="NZ_CP099547.1"/>
</dbReference>
<dbReference type="PANTHER" id="PTHR10491">
    <property type="entry name" value="DTDP-4-DEHYDRORHAMNOSE REDUCTASE"/>
    <property type="match status" value="1"/>
</dbReference>
<dbReference type="Pfam" id="PF04321">
    <property type="entry name" value="RmlD_sub_bind"/>
    <property type="match status" value="1"/>
</dbReference>
<dbReference type="EC" id="1.1.1.133" evidence="2"/>
<protein>
    <recommendedName>
        <fullName evidence="2">dTDP-4-dehydrorhamnose reductase</fullName>
        <ecNumber evidence="2">1.1.1.133</ecNumber>
    </recommendedName>
</protein>
<comment type="pathway">
    <text evidence="2">Carbohydrate biosynthesis; dTDP-L-rhamnose biosynthesis.</text>
</comment>
<dbReference type="NCBIfam" id="TIGR01214">
    <property type="entry name" value="rmlD"/>
    <property type="match status" value="1"/>
</dbReference>
<dbReference type="PANTHER" id="PTHR10491:SF4">
    <property type="entry name" value="METHIONINE ADENOSYLTRANSFERASE 2 SUBUNIT BETA"/>
    <property type="match status" value="1"/>
</dbReference>
<evidence type="ECO:0000259" key="3">
    <source>
        <dbReference type="Pfam" id="PF04321"/>
    </source>
</evidence>
<comment type="similarity">
    <text evidence="1 2">Belongs to the dTDP-4-dehydrorhamnose reductase family.</text>
</comment>
<evidence type="ECO:0000256" key="1">
    <source>
        <dbReference type="ARBA" id="ARBA00010944"/>
    </source>
</evidence>
<comment type="function">
    <text evidence="2">Catalyzes the reduction of dTDP-6-deoxy-L-lyxo-4-hexulose to yield dTDP-L-rhamnose.</text>
</comment>
<proteinExistence type="inferred from homology"/>
<evidence type="ECO:0000313" key="4">
    <source>
        <dbReference type="EMBL" id="USR79469.1"/>
    </source>
</evidence>
<dbReference type="CDD" id="cd05254">
    <property type="entry name" value="dTDP_HR_like_SDR_e"/>
    <property type="match status" value="1"/>
</dbReference>
<dbReference type="Gene3D" id="3.90.25.10">
    <property type="entry name" value="UDP-galactose 4-epimerase, domain 1"/>
    <property type="match status" value="1"/>
</dbReference>
<dbReference type="SUPFAM" id="SSF51735">
    <property type="entry name" value="NAD(P)-binding Rossmann-fold domains"/>
    <property type="match status" value="1"/>
</dbReference>
<evidence type="ECO:0000256" key="2">
    <source>
        <dbReference type="RuleBase" id="RU364082"/>
    </source>
</evidence>
<dbReference type="InterPro" id="IPR036291">
    <property type="entry name" value="NAD(P)-bd_dom_sf"/>
</dbReference>
<dbReference type="EMBL" id="CP099547">
    <property type="protein sequence ID" value="USR79469.1"/>
    <property type="molecule type" value="Genomic_DNA"/>
</dbReference>
<gene>
    <name evidence="4" type="primary">rfbD</name>
    <name evidence="4" type="ORF">NG665_00270</name>
</gene>
<keyword evidence="2 4" id="KW-0560">Oxidoreductase</keyword>
<evidence type="ECO:0000313" key="5">
    <source>
        <dbReference type="Proteomes" id="UP001056109"/>
    </source>
</evidence>
<name>A0ABY5AJP4_9ACTO</name>